<comment type="caution">
    <text evidence="8">The sequence shown here is derived from an EMBL/GenBank/DDBJ whole genome shotgun (WGS) entry which is preliminary data.</text>
</comment>
<dbReference type="STRING" id="1797263.A2397_00285"/>
<dbReference type="PANTHER" id="PTHR43390:SF1">
    <property type="entry name" value="CHLOROPLAST PROCESSING PEPTIDASE"/>
    <property type="match status" value="1"/>
</dbReference>
<comment type="similarity">
    <text evidence="2 6">Belongs to the peptidase S26 family.</text>
</comment>
<dbReference type="Gene3D" id="2.10.109.10">
    <property type="entry name" value="Umud Fragment, subunit A"/>
    <property type="match status" value="2"/>
</dbReference>
<dbReference type="GO" id="GO:0009003">
    <property type="term" value="F:signal peptidase activity"/>
    <property type="evidence" value="ECO:0007669"/>
    <property type="project" value="UniProtKB-EC"/>
</dbReference>
<evidence type="ECO:0000313" key="8">
    <source>
        <dbReference type="EMBL" id="OGD09965.1"/>
    </source>
</evidence>
<evidence type="ECO:0000313" key="9">
    <source>
        <dbReference type="Proteomes" id="UP000176424"/>
    </source>
</evidence>
<evidence type="ECO:0000256" key="2">
    <source>
        <dbReference type="ARBA" id="ARBA00009370"/>
    </source>
</evidence>
<organism evidence="8 9">
    <name type="scientific">Candidatus Amesbacteria bacterium RIFOXYB1_FULL_44_23</name>
    <dbReference type="NCBI Taxonomy" id="1797263"/>
    <lineage>
        <taxon>Bacteria</taxon>
        <taxon>Candidatus Amesiibacteriota</taxon>
    </lineage>
</organism>
<proteinExistence type="inferred from homology"/>
<evidence type="ECO:0000259" key="7">
    <source>
        <dbReference type="Pfam" id="PF10502"/>
    </source>
</evidence>
<evidence type="ECO:0000256" key="3">
    <source>
        <dbReference type="ARBA" id="ARBA00013208"/>
    </source>
</evidence>
<gene>
    <name evidence="8" type="ORF">A2397_00285</name>
</gene>
<evidence type="ECO:0000256" key="5">
    <source>
        <dbReference type="PIRSR" id="PIRSR600223-1"/>
    </source>
</evidence>
<evidence type="ECO:0000256" key="6">
    <source>
        <dbReference type="RuleBase" id="RU362042"/>
    </source>
</evidence>
<dbReference type="EMBL" id="MEXR01000017">
    <property type="protein sequence ID" value="OGD09965.1"/>
    <property type="molecule type" value="Genomic_DNA"/>
</dbReference>
<accession>A0A1F4ZUC7</accession>
<evidence type="ECO:0000256" key="1">
    <source>
        <dbReference type="ARBA" id="ARBA00000677"/>
    </source>
</evidence>
<dbReference type="InterPro" id="IPR000223">
    <property type="entry name" value="Pept_S26A_signal_pept_1"/>
</dbReference>
<feature type="active site" evidence="5">
    <location>
        <position position="43"/>
    </location>
</feature>
<dbReference type="EC" id="3.4.21.89" evidence="3 6"/>
<feature type="transmembrane region" description="Helical" evidence="6">
    <location>
        <begin position="12"/>
        <end position="33"/>
    </location>
</feature>
<dbReference type="InterPro" id="IPR019757">
    <property type="entry name" value="Pept_S26A_signal_pept_1_Lys-AS"/>
</dbReference>
<dbReference type="SUPFAM" id="SSF51306">
    <property type="entry name" value="LexA/Signal peptidase"/>
    <property type="match status" value="1"/>
</dbReference>
<dbReference type="GO" id="GO:0006465">
    <property type="term" value="P:signal peptide processing"/>
    <property type="evidence" value="ECO:0007669"/>
    <property type="project" value="InterPro"/>
</dbReference>
<dbReference type="CDD" id="cd06530">
    <property type="entry name" value="S26_SPase_I"/>
    <property type="match status" value="1"/>
</dbReference>
<keyword evidence="6" id="KW-0645">Protease</keyword>
<sequence length="187" mass="21350">MKPAGRRGSVVIIEALQPIVMAFAIFMMVYLLLVQPHKVDGSSMYPNFEDKEYILTDKVTYRRIDPQRGDVVVFHAPPPYDSDFIKRVVGLPGETILVEDGKVFINGSQLSEKYLPGSYQTTEKSFLRNGVPYVIPDEYYAVFGDNRGYSSDSREWGPISKKAIVGKAWVRYWPIDKFGLIQHESYQ</sequence>
<dbReference type="PANTHER" id="PTHR43390">
    <property type="entry name" value="SIGNAL PEPTIDASE I"/>
    <property type="match status" value="1"/>
</dbReference>
<dbReference type="Pfam" id="PF10502">
    <property type="entry name" value="Peptidase_S26"/>
    <property type="match status" value="1"/>
</dbReference>
<keyword evidence="6" id="KW-0472">Membrane</keyword>
<dbReference type="InterPro" id="IPR019533">
    <property type="entry name" value="Peptidase_S26"/>
</dbReference>
<dbReference type="PRINTS" id="PR00727">
    <property type="entry name" value="LEADERPTASE"/>
</dbReference>
<evidence type="ECO:0000256" key="4">
    <source>
        <dbReference type="ARBA" id="ARBA00022801"/>
    </source>
</evidence>
<keyword evidence="4 6" id="KW-0378">Hydrolase</keyword>
<dbReference type="InterPro" id="IPR036286">
    <property type="entry name" value="LexA/Signal_pep-like_sf"/>
</dbReference>
<name>A0A1F4ZUC7_9BACT</name>
<dbReference type="PROSITE" id="PS00760">
    <property type="entry name" value="SPASE_I_2"/>
    <property type="match status" value="1"/>
</dbReference>
<dbReference type="GO" id="GO:0004252">
    <property type="term" value="F:serine-type endopeptidase activity"/>
    <property type="evidence" value="ECO:0007669"/>
    <property type="project" value="InterPro"/>
</dbReference>
<comment type="catalytic activity">
    <reaction evidence="1 6">
        <text>Cleavage of hydrophobic, N-terminal signal or leader sequences from secreted and periplasmic proteins.</text>
        <dbReference type="EC" id="3.4.21.89"/>
    </reaction>
</comment>
<keyword evidence="6" id="KW-1133">Transmembrane helix</keyword>
<dbReference type="GO" id="GO:0016020">
    <property type="term" value="C:membrane"/>
    <property type="evidence" value="ECO:0007669"/>
    <property type="project" value="UniProtKB-SubCell"/>
</dbReference>
<protein>
    <recommendedName>
        <fullName evidence="3 6">Signal peptidase I</fullName>
        <ecNumber evidence="3 6">3.4.21.89</ecNumber>
    </recommendedName>
</protein>
<comment type="subcellular location">
    <subcellularLocation>
        <location evidence="6">Membrane</location>
        <topology evidence="6">Single-pass type II membrane protein</topology>
    </subcellularLocation>
</comment>
<dbReference type="Proteomes" id="UP000176424">
    <property type="component" value="Unassembled WGS sequence"/>
</dbReference>
<feature type="active site" evidence="5">
    <location>
        <position position="86"/>
    </location>
</feature>
<reference evidence="8 9" key="1">
    <citation type="journal article" date="2016" name="Nat. Commun.">
        <title>Thousands of microbial genomes shed light on interconnected biogeochemical processes in an aquifer system.</title>
        <authorList>
            <person name="Anantharaman K."/>
            <person name="Brown C.T."/>
            <person name="Hug L.A."/>
            <person name="Sharon I."/>
            <person name="Castelle C.J."/>
            <person name="Probst A.J."/>
            <person name="Thomas B.C."/>
            <person name="Singh A."/>
            <person name="Wilkins M.J."/>
            <person name="Karaoz U."/>
            <person name="Brodie E.L."/>
            <person name="Williams K.H."/>
            <person name="Hubbard S.S."/>
            <person name="Banfield J.F."/>
        </authorList>
    </citation>
    <scope>NUCLEOTIDE SEQUENCE [LARGE SCALE GENOMIC DNA]</scope>
</reference>
<dbReference type="NCBIfam" id="TIGR02227">
    <property type="entry name" value="sigpep_I_bact"/>
    <property type="match status" value="1"/>
</dbReference>
<feature type="domain" description="Peptidase S26" evidence="7">
    <location>
        <begin position="13"/>
        <end position="173"/>
    </location>
</feature>
<keyword evidence="6" id="KW-0812">Transmembrane</keyword>
<dbReference type="AlphaFoldDB" id="A0A1F4ZUC7"/>